<dbReference type="RefSeq" id="WP_269037791.1">
    <property type="nucleotide sequence ID" value="NZ_CP114040.1"/>
</dbReference>
<evidence type="ECO:0008006" key="3">
    <source>
        <dbReference type="Google" id="ProtNLM"/>
    </source>
</evidence>
<reference evidence="1" key="1">
    <citation type="submission" date="2022-11" db="EMBL/GenBank/DDBJ databases">
        <title>Minimal conservation of predation-associated metabolite biosynthetic gene clusters underscores biosynthetic potential of Myxococcota including descriptions for ten novel species: Archangium lansinium sp. nov., Myxococcus landrumus sp. nov., Nannocystis bai.</title>
        <authorList>
            <person name="Ahearne A."/>
            <person name="Stevens C."/>
            <person name="Dowd S."/>
        </authorList>
    </citation>
    <scope>NUCLEOTIDE SEQUENCE</scope>
    <source>
        <strain evidence="1">Fl3</strain>
    </source>
</reference>
<protein>
    <recommendedName>
        <fullName evidence="3">Rhodanese-like domain-containing protein</fullName>
    </recommendedName>
</protein>
<proteinExistence type="predicted"/>
<name>A0ABY7H8M3_9BACT</name>
<dbReference type="Proteomes" id="UP001164459">
    <property type="component" value="Chromosome"/>
</dbReference>
<dbReference type="EMBL" id="CP114040">
    <property type="protein sequence ID" value="WAS95455.1"/>
    <property type="molecule type" value="Genomic_DNA"/>
</dbReference>
<sequence>MLVNAYDDEAKWQNTRVQGATSFMDFTRAGAPPPNKRVIFYCA</sequence>
<organism evidence="1 2">
    <name type="scientific">Nannocystis punicea</name>
    <dbReference type="NCBI Taxonomy" id="2995304"/>
    <lineage>
        <taxon>Bacteria</taxon>
        <taxon>Pseudomonadati</taxon>
        <taxon>Myxococcota</taxon>
        <taxon>Polyangia</taxon>
        <taxon>Nannocystales</taxon>
        <taxon>Nannocystaceae</taxon>
        <taxon>Nannocystis</taxon>
    </lineage>
</organism>
<accession>A0ABY7H8M3</accession>
<gene>
    <name evidence="1" type="ORF">O0S08_04780</name>
</gene>
<evidence type="ECO:0000313" key="1">
    <source>
        <dbReference type="EMBL" id="WAS95455.1"/>
    </source>
</evidence>
<keyword evidence="2" id="KW-1185">Reference proteome</keyword>
<evidence type="ECO:0000313" key="2">
    <source>
        <dbReference type="Proteomes" id="UP001164459"/>
    </source>
</evidence>